<name>A0A512AMU0_9SPHN</name>
<dbReference type="PRINTS" id="PR00455">
    <property type="entry name" value="HTHTETR"/>
</dbReference>
<proteinExistence type="predicted"/>
<dbReference type="Gene3D" id="1.10.357.10">
    <property type="entry name" value="Tetracycline Repressor, domain 2"/>
    <property type="match status" value="1"/>
</dbReference>
<sequence>MTRERILDAAIDLMAEAGMAPLTVADVASRAGVTTRTIYRHFETREGLIEAVWPRMQARVRSRGFPRTADEIIATPEYLFPQFDEHANLVRASAFSDAGLEVRLRANEERTAAAMACVADALPGLPADVARRRAAVLQLLDSAYCWAVLRDFWGFDGAEAGRAASEAIAILLGRNAPESQGEQP</sequence>
<dbReference type="GO" id="GO:0003700">
    <property type="term" value="F:DNA-binding transcription factor activity"/>
    <property type="evidence" value="ECO:0007669"/>
    <property type="project" value="TreeGrafter"/>
</dbReference>
<dbReference type="EMBL" id="BJYR01000018">
    <property type="protein sequence ID" value="GEO00927.1"/>
    <property type="molecule type" value="Genomic_DNA"/>
</dbReference>
<dbReference type="GO" id="GO:0000976">
    <property type="term" value="F:transcription cis-regulatory region binding"/>
    <property type="evidence" value="ECO:0007669"/>
    <property type="project" value="TreeGrafter"/>
</dbReference>
<keyword evidence="7" id="KW-1185">Reference proteome</keyword>
<evidence type="ECO:0000313" key="7">
    <source>
        <dbReference type="Proteomes" id="UP000321464"/>
    </source>
</evidence>
<dbReference type="SUPFAM" id="SSF46689">
    <property type="entry name" value="Homeodomain-like"/>
    <property type="match status" value="1"/>
</dbReference>
<protein>
    <submittedName>
        <fullName evidence="6">Transcriptional regulator</fullName>
    </submittedName>
</protein>
<keyword evidence="3" id="KW-0804">Transcription</keyword>
<keyword evidence="1" id="KW-0805">Transcription regulation</keyword>
<evidence type="ECO:0000256" key="2">
    <source>
        <dbReference type="ARBA" id="ARBA00023125"/>
    </source>
</evidence>
<dbReference type="PROSITE" id="PS50977">
    <property type="entry name" value="HTH_TETR_2"/>
    <property type="match status" value="1"/>
</dbReference>
<organism evidence="6 7">
    <name type="scientific">Novosphingobium sediminis</name>
    <dbReference type="NCBI Taxonomy" id="707214"/>
    <lineage>
        <taxon>Bacteria</taxon>
        <taxon>Pseudomonadati</taxon>
        <taxon>Pseudomonadota</taxon>
        <taxon>Alphaproteobacteria</taxon>
        <taxon>Sphingomonadales</taxon>
        <taxon>Sphingomonadaceae</taxon>
        <taxon>Novosphingobium</taxon>
    </lineage>
</organism>
<gene>
    <name evidence="6" type="ORF">NSE01_27590</name>
</gene>
<feature type="DNA-binding region" description="H-T-H motif" evidence="4">
    <location>
        <begin position="23"/>
        <end position="42"/>
    </location>
</feature>
<evidence type="ECO:0000256" key="4">
    <source>
        <dbReference type="PROSITE-ProRule" id="PRU00335"/>
    </source>
</evidence>
<dbReference type="Pfam" id="PF00440">
    <property type="entry name" value="TetR_N"/>
    <property type="match status" value="1"/>
</dbReference>
<dbReference type="AlphaFoldDB" id="A0A512AMU0"/>
<dbReference type="InterPro" id="IPR001647">
    <property type="entry name" value="HTH_TetR"/>
</dbReference>
<keyword evidence="2 4" id="KW-0238">DNA-binding</keyword>
<dbReference type="PANTHER" id="PTHR30055:SF234">
    <property type="entry name" value="HTH-TYPE TRANSCRIPTIONAL REGULATOR BETI"/>
    <property type="match status" value="1"/>
</dbReference>
<dbReference type="Proteomes" id="UP000321464">
    <property type="component" value="Unassembled WGS sequence"/>
</dbReference>
<evidence type="ECO:0000256" key="1">
    <source>
        <dbReference type="ARBA" id="ARBA00023015"/>
    </source>
</evidence>
<accession>A0A512AMU0</accession>
<evidence type="ECO:0000313" key="6">
    <source>
        <dbReference type="EMBL" id="GEO00927.1"/>
    </source>
</evidence>
<reference evidence="6 7" key="1">
    <citation type="submission" date="2019-07" db="EMBL/GenBank/DDBJ databases">
        <title>Whole genome shotgun sequence of Novosphingobium sediminis NBRC 106119.</title>
        <authorList>
            <person name="Hosoyama A."/>
            <person name="Uohara A."/>
            <person name="Ohji S."/>
            <person name="Ichikawa N."/>
        </authorList>
    </citation>
    <scope>NUCLEOTIDE SEQUENCE [LARGE SCALE GENOMIC DNA]</scope>
    <source>
        <strain evidence="6 7">NBRC 106119</strain>
    </source>
</reference>
<evidence type="ECO:0000259" key="5">
    <source>
        <dbReference type="PROSITE" id="PS50977"/>
    </source>
</evidence>
<dbReference type="PANTHER" id="PTHR30055">
    <property type="entry name" value="HTH-TYPE TRANSCRIPTIONAL REGULATOR RUTR"/>
    <property type="match status" value="1"/>
</dbReference>
<evidence type="ECO:0000256" key="3">
    <source>
        <dbReference type="ARBA" id="ARBA00023163"/>
    </source>
</evidence>
<dbReference type="InterPro" id="IPR050109">
    <property type="entry name" value="HTH-type_TetR-like_transc_reg"/>
</dbReference>
<comment type="caution">
    <text evidence="6">The sequence shown here is derived from an EMBL/GenBank/DDBJ whole genome shotgun (WGS) entry which is preliminary data.</text>
</comment>
<feature type="domain" description="HTH tetR-type" evidence="5">
    <location>
        <begin position="1"/>
        <end position="60"/>
    </location>
</feature>
<dbReference type="InterPro" id="IPR009057">
    <property type="entry name" value="Homeodomain-like_sf"/>
</dbReference>